<dbReference type="AlphaFoldDB" id="A0A5P2G6S8"/>
<dbReference type="OrthoDB" id="9812811at2"/>
<keyword evidence="13" id="KW-1185">Reference proteome</keyword>
<sequence length="189" mass="21472">MMSKVLGIGSIFPEFSKTACVEIDVDAPGKEFTTIDNSYIKGKWAVLFWWPKDFTFVCPTEIAEFNNNFDEFDDRDTVLLGASTDSEFVHLAWRRDNENLRDLKFPMIADTSKTLAEELGILAEPEKVAYRATFIIDPDGIIRWVSVNDLNVGRNVQEVVRVLDALQTDELCPCNWKKGEKTLNETLGL</sequence>
<dbReference type="Gene3D" id="3.40.30.10">
    <property type="entry name" value="Glutaredoxin"/>
    <property type="match status" value="1"/>
</dbReference>
<evidence type="ECO:0000256" key="6">
    <source>
        <dbReference type="ARBA" id="ARBA00023002"/>
    </source>
</evidence>
<reference evidence="12 13" key="1">
    <citation type="submission" date="2019-09" db="EMBL/GenBank/DDBJ databases">
        <title>Complete genome sequence of Arachidicoccus sp. B3-10 isolated from apple orchard soil.</title>
        <authorList>
            <person name="Kim H.S."/>
            <person name="Han K.-I."/>
            <person name="Suh M.K."/>
            <person name="Lee K.C."/>
            <person name="Eom M.K."/>
            <person name="Kim J.-S."/>
            <person name="Kang S.W."/>
            <person name="Sin Y."/>
            <person name="Lee J.-S."/>
        </authorList>
    </citation>
    <scope>NUCLEOTIDE SEQUENCE [LARGE SCALE GENOMIC DNA]</scope>
    <source>
        <strain evidence="12 13">B3-10</strain>
    </source>
</reference>
<feature type="domain" description="Thioredoxin" evidence="11">
    <location>
        <begin position="6"/>
        <end position="168"/>
    </location>
</feature>
<evidence type="ECO:0000256" key="8">
    <source>
        <dbReference type="ARBA" id="ARBA00032077"/>
    </source>
</evidence>
<dbReference type="GO" id="GO:0033554">
    <property type="term" value="P:cellular response to stress"/>
    <property type="evidence" value="ECO:0007669"/>
    <property type="project" value="TreeGrafter"/>
</dbReference>
<dbReference type="EMBL" id="CP044016">
    <property type="protein sequence ID" value="QES91027.1"/>
    <property type="molecule type" value="Genomic_DNA"/>
</dbReference>
<dbReference type="PANTHER" id="PTHR10681">
    <property type="entry name" value="THIOREDOXIN PEROXIDASE"/>
    <property type="match status" value="1"/>
</dbReference>
<dbReference type="Proteomes" id="UP000292424">
    <property type="component" value="Chromosome"/>
</dbReference>
<dbReference type="InterPro" id="IPR024706">
    <property type="entry name" value="Peroxiredoxin_AhpC-typ"/>
</dbReference>
<dbReference type="InterPro" id="IPR000866">
    <property type="entry name" value="AhpC/TSA"/>
</dbReference>
<dbReference type="PROSITE" id="PS51352">
    <property type="entry name" value="THIOREDOXIN_2"/>
    <property type="match status" value="1"/>
</dbReference>
<dbReference type="Pfam" id="PF00578">
    <property type="entry name" value="AhpC-TSA"/>
    <property type="match status" value="1"/>
</dbReference>
<evidence type="ECO:0000256" key="9">
    <source>
        <dbReference type="ARBA" id="ARBA00047572"/>
    </source>
</evidence>
<dbReference type="PIRSF" id="PIRSF000239">
    <property type="entry name" value="AHPC"/>
    <property type="match status" value="1"/>
</dbReference>
<feature type="active site" description="Cysteine sulfenic acid (-SOH) intermediate; for peroxidase activity" evidence="10">
    <location>
        <position position="58"/>
    </location>
</feature>
<gene>
    <name evidence="12" type="ORF">E0W69_018940</name>
</gene>
<evidence type="ECO:0000256" key="2">
    <source>
        <dbReference type="ARBA" id="ARBA00013021"/>
    </source>
</evidence>
<dbReference type="KEGG" id="arac:E0W69_018940"/>
<evidence type="ECO:0000256" key="7">
    <source>
        <dbReference type="ARBA" id="ARBA00023284"/>
    </source>
</evidence>
<dbReference type="SUPFAM" id="SSF52833">
    <property type="entry name" value="Thioredoxin-like"/>
    <property type="match status" value="1"/>
</dbReference>
<dbReference type="GO" id="GO:0042744">
    <property type="term" value="P:hydrogen peroxide catabolic process"/>
    <property type="evidence" value="ECO:0007669"/>
    <property type="project" value="TreeGrafter"/>
</dbReference>
<evidence type="ECO:0000256" key="4">
    <source>
        <dbReference type="ARBA" id="ARBA00022559"/>
    </source>
</evidence>
<dbReference type="EC" id="1.11.1.26" evidence="2"/>
<dbReference type="GO" id="GO:0005829">
    <property type="term" value="C:cytosol"/>
    <property type="evidence" value="ECO:0007669"/>
    <property type="project" value="TreeGrafter"/>
</dbReference>
<evidence type="ECO:0000256" key="1">
    <source>
        <dbReference type="ARBA" id="ARBA00011654"/>
    </source>
</evidence>
<accession>A0A5P2G6S8</accession>
<keyword evidence="6" id="KW-0560">Oxidoreductase</keyword>
<dbReference type="GO" id="GO:0006979">
    <property type="term" value="P:response to oxidative stress"/>
    <property type="evidence" value="ECO:0007669"/>
    <property type="project" value="TreeGrafter"/>
</dbReference>
<dbReference type="PANTHER" id="PTHR10681:SF121">
    <property type="entry name" value="ALKYL HYDROPEROXIDE REDUCTASE C"/>
    <property type="match status" value="1"/>
</dbReference>
<keyword evidence="5" id="KW-0049">Antioxidant</keyword>
<evidence type="ECO:0000256" key="10">
    <source>
        <dbReference type="PIRSR" id="PIRSR000239-1"/>
    </source>
</evidence>
<keyword evidence="4" id="KW-0575">Peroxidase</keyword>
<evidence type="ECO:0000256" key="3">
    <source>
        <dbReference type="ARBA" id="ARBA00017462"/>
    </source>
</evidence>
<evidence type="ECO:0000256" key="5">
    <source>
        <dbReference type="ARBA" id="ARBA00022862"/>
    </source>
</evidence>
<name>A0A5P2G6S8_9BACT</name>
<keyword evidence="7" id="KW-0676">Redox-active center</keyword>
<organism evidence="12 13">
    <name type="scientific">Rhizosphaericola mali</name>
    <dbReference type="NCBI Taxonomy" id="2545455"/>
    <lineage>
        <taxon>Bacteria</taxon>
        <taxon>Pseudomonadati</taxon>
        <taxon>Bacteroidota</taxon>
        <taxon>Chitinophagia</taxon>
        <taxon>Chitinophagales</taxon>
        <taxon>Chitinophagaceae</taxon>
        <taxon>Rhizosphaericola</taxon>
    </lineage>
</organism>
<dbReference type="GO" id="GO:0008379">
    <property type="term" value="F:thioredoxin peroxidase activity"/>
    <property type="evidence" value="ECO:0007669"/>
    <property type="project" value="TreeGrafter"/>
</dbReference>
<dbReference type="GO" id="GO:0102039">
    <property type="term" value="F:NADH-dependent peroxiredoxin activity"/>
    <property type="evidence" value="ECO:0007669"/>
    <property type="project" value="UniProtKB-EC"/>
</dbReference>
<protein>
    <recommendedName>
        <fullName evidence="3">Alkyl hydroperoxide reductase C</fullName>
        <ecNumber evidence="2">1.11.1.26</ecNumber>
    </recommendedName>
    <alternativeName>
        <fullName evidence="8">Peroxiredoxin</fullName>
    </alternativeName>
</protein>
<evidence type="ECO:0000259" key="11">
    <source>
        <dbReference type="PROSITE" id="PS51352"/>
    </source>
</evidence>
<dbReference type="InterPro" id="IPR013766">
    <property type="entry name" value="Thioredoxin_domain"/>
</dbReference>
<comment type="subunit">
    <text evidence="1">Homodimer; disulfide-linked, upon oxidation. 5 homodimers assemble to form a ring-like decamer.</text>
</comment>
<proteinExistence type="predicted"/>
<dbReference type="CDD" id="cd03015">
    <property type="entry name" value="PRX_Typ2cys"/>
    <property type="match status" value="1"/>
</dbReference>
<evidence type="ECO:0000313" key="12">
    <source>
        <dbReference type="EMBL" id="QES91027.1"/>
    </source>
</evidence>
<dbReference type="GO" id="GO:0045454">
    <property type="term" value="P:cell redox homeostasis"/>
    <property type="evidence" value="ECO:0007669"/>
    <property type="project" value="TreeGrafter"/>
</dbReference>
<dbReference type="InterPro" id="IPR050217">
    <property type="entry name" value="Peroxiredoxin"/>
</dbReference>
<evidence type="ECO:0000313" key="13">
    <source>
        <dbReference type="Proteomes" id="UP000292424"/>
    </source>
</evidence>
<comment type="catalytic activity">
    <reaction evidence="9">
        <text>a hydroperoxide + NADH + H(+) = an alcohol + NAD(+) + H2O</text>
        <dbReference type="Rhea" id="RHEA:62628"/>
        <dbReference type="ChEBI" id="CHEBI:15377"/>
        <dbReference type="ChEBI" id="CHEBI:15378"/>
        <dbReference type="ChEBI" id="CHEBI:30879"/>
        <dbReference type="ChEBI" id="CHEBI:35924"/>
        <dbReference type="ChEBI" id="CHEBI:57540"/>
        <dbReference type="ChEBI" id="CHEBI:57945"/>
        <dbReference type="EC" id="1.11.1.26"/>
    </reaction>
</comment>
<dbReference type="InterPro" id="IPR036249">
    <property type="entry name" value="Thioredoxin-like_sf"/>
</dbReference>